<sequence length="294" mass="30107">MAEILLLHTGGTIGMAPGPDGLAPAKGLVEAAARRLAPADARLTLHVFDPLVDSSAIGPDHWNAMLEAIDTFATRCADMPGRAGVIITHGTDTMAFTGAALAQALAGLPMPVLLCGSMQPLGMKGDAEGNLKLALDAVRDGPAGVRLAFNGAIMAAAGLVKHNSQEADAFRSVPQAPLAGPYRRRRFADRRLAVLTLSPGLPAGALAGALAELDGAVLRVYGAGTAMDDPKLEAALAQAVQRGCRIRAVSQCEEGGLSPGSYAAGALLWRAGVENGGPETPEAALARLWIELSD</sequence>
<evidence type="ECO:0000259" key="6">
    <source>
        <dbReference type="Pfam" id="PF00710"/>
    </source>
</evidence>
<gene>
    <name evidence="8" type="ORF">SAMN05421512_10775</name>
</gene>
<feature type="binding site" evidence="3">
    <location>
        <position position="54"/>
    </location>
    <ligand>
        <name>substrate</name>
    </ligand>
</feature>
<evidence type="ECO:0000256" key="4">
    <source>
        <dbReference type="PROSITE-ProRule" id="PRU10099"/>
    </source>
</evidence>
<dbReference type="PANTHER" id="PTHR11707:SF28">
    <property type="entry name" value="60 KDA LYSOPHOSPHOLIPASE"/>
    <property type="match status" value="1"/>
</dbReference>
<feature type="domain" description="Asparaginase/glutaminase C-terminal" evidence="7">
    <location>
        <begin position="192"/>
        <end position="289"/>
    </location>
</feature>
<accession>A0A285SY91</accession>
<dbReference type="RefSeq" id="WP_097175290.1">
    <property type="nucleotide sequence ID" value="NZ_OBML01000007.1"/>
</dbReference>
<dbReference type="SUPFAM" id="SSF53774">
    <property type="entry name" value="Glutaminase/Asparaginase"/>
    <property type="match status" value="1"/>
</dbReference>
<evidence type="ECO:0000313" key="8">
    <source>
        <dbReference type="EMBL" id="SOC13056.1"/>
    </source>
</evidence>
<dbReference type="PROSITE" id="PS00144">
    <property type="entry name" value="ASN_GLN_ASE_1"/>
    <property type="match status" value="1"/>
</dbReference>
<dbReference type="InterPro" id="IPR040919">
    <property type="entry name" value="Asparaginase_C"/>
</dbReference>
<dbReference type="InterPro" id="IPR020827">
    <property type="entry name" value="Asparaginase/glutaminase_AS1"/>
</dbReference>
<dbReference type="InterPro" id="IPR027474">
    <property type="entry name" value="L-asparaginase_N"/>
</dbReference>
<protein>
    <submittedName>
        <fullName evidence="8">L-asparaginase</fullName>
    </submittedName>
</protein>
<dbReference type="Proteomes" id="UP000219331">
    <property type="component" value="Unassembled WGS sequence"/>
</dbReference>
<dbReference type="PIRSF" id="PIRSF001220">
    <property type="entry name" value="L-ASNase_gatD"/>
    <property type="match status" value="1"/>
</dbReference>
<evidence type="ECO:0000256" key="2">
    <source>
        <dbReference type="PIRSR" id="PIRSR001220-1"/>
    </source>
</evidence>
<dbReference type="OrthoDB" id="9788068at2"/>
<dbReference type="PROSITE" id="PS00917">
    <property type="entry name" value="ASN_GLN_ASE_2"/>
    <property type="match status" value="1"/>
</dbReference>
<keyword evidence="9" id="KW-1185">Reference proteome</keyword>
<feature type="domain" description="L-asparaginase N-terminal" evidence="6">
    <location>
        <begin position="4"/>
        <end position="179"/>
    </location>
</feature>
<dbReference type="PANTHER" id="PTHR11707">
    <property type="entry name" value="L-ASPARAGINASE"/>
    <property type="match status" value="1"/>
</dbReference>
<feature type="active site" evidence="5">
    <location>
        <position position="91"/>
    </location>
</feature>
<feature type="binding site" evidence="3">
    <location>
        <begin position="91"/>
        <end position="92"/>
    </location>
    <ligand>
        <name>substrate</name>
    </ligand>
</feature>
<organism evidence="8 9">
    <name type="scientific">Stappia indica</name>
    <dbReference type="NCBI Taxonomy" id="538381"/>
    <lineage>
        <taxon>Bacteria</taxon>
        <taxon>Pseudomonadati</taxon>
        <taxon>Pseudomonadota</taxon>
        <taxon>Alphaproteobacteria</taxon>
        <taxon>Hyphomicrobiales</taxon>
        <taxon>Stappiaceae</taxon>
        <taxon>Stappia</taxon>
    </lineage>
</organism>
<evidence type="ECO:0000313" key="9">
    <source>
        <dbReference type="Proteomes" id="UP000219331"/>
    </source>
</evidence>
<dbReference type="EMBL" id="OBML01000007">
    <property type="protein sequence ID" value="SOC13056.1"/>
    <property type="molecule type" value="Genomic_DNA"/>
</dbReference>
<dbReference type="InterPro" id="IPR036152">
    <property type="entry name" value="Asp/glu_Ase-like_sf"/>
</dbReference>
<dbReference type="Gene3D" id="3.40.50.1170">
    <property type="entry name" value="L-asparaginase, N-terminal domain"/>
    <property type="match status" value="1"/>
</dbReference>
<dbReference type="GO" id="GO:0004067">
    <property type="term" value="F:asparaginase activity"/>
    <property type="evidence" value="ECO:0007669"/>
    <property type="project" value="UniProtKB-UniRule"/>
</dbReference>
<dbReference type="Gene3D" id="3.40.50.40">
    <property type="match status" value="1"/>
</dbReference>
<dbReference type="InterPro" id="IPR037152">
    <property type="entry name" value="L-asparaginase_N_sf"/>
</dbReference>
<dbReference type="PIRSF" id="PIRSF500176">
    <property type="entry name" value="L_ASNase"/>
    <property type="match status" value="1"/>
</dbReference>
<evidence type="ECO:0000256" key="3">
    <source>
        <dbReference type="PIRSR" id="PIRSR001220-2"/>
    </source>
</evidence>
<evidence type="ECO:0000256" key="5">
    <source>
        <dbReference type="PROSITE-ProRule" id="PRU10100"/>
    </source>
</evidence>
<dbReference type="Pfam" id="PF17763">
    <property type="entry name" value="Asparaginase_C"/>
    <property type="match status" value="1"/>
</dbReference>
<dbReference type="InterPro" id="IPR027475">
    <property type="entry name" value="Asparaginase/glutaminase_AS2"/>
</dbReference>
<dbReference type="PROSITE" id="PS51732">
    <property type="entry name" value="ASN_GLN_ASE_3"/>
    <property type="match status" value="1"/>
</dbReference>
<dbReference type="PRINTS" id="PR00139">
    <property type="entry name" value="ASNGLNASE"/>
</dbReference>
<comment type="similarity">
    <text evidence="1">Belongs to the asparaginase 1 family.</text>
</comment>
<dbReference type="Pfam" id="PF00710">
    <property type="entry name" value="Asparaginase"/>
    <property type="match status" value="1"/>
</dbReference>
<evidence type="ECO:0000259" key="7">
    <source>
        <dbReference type="Pfam" id="PF17763"/>
    </source>
</evidence>
<dbReference type="GO" id="GO:0006520">
    <property type="term" value="P:amino acid metabolic process"/>
    <property type="evidence" value="ECO:0007669"/>
    <property type="project" value="InterPro"/>
</dbReference>
<dbReference type="SMART" id="SM00870">
    <property type="entry name" value="Asparaginase"/>
    <property type="match status" value="1"/>
</dbReference>
<dbReference type="InterPro" id="IPR006034">
    <property type="entry name" value="Asparaginase/glutaminase-like"/>
</dbReference>
<reference evidence="8 9" key="1">
    <citation type="submission" date="2017-08" db="EMBL/GenBank/DDBJ databases">
        <authorList>
            <person name="de Groot N.N."/>
        </authorList>
    </citation>
    <scope>NUCLEOTIDE SEQUENCE [LARGE SCALE GENOMIC DNA]</scope>
    <source>
        <strain evidence="8 9">USBA 352</strain>
    </source>
</reference>
<proteinExistence type="inferred from homology"/>
<dbReference type="InterPro" id="IPR027473">
    <property type="entry name" value="L-asparaginase_C"/>
</dbReference>
<feature type="active site" evidence="4">
    <location>
        <position position="12"/>
    </location>
</feature>
<evidence type="ECO:0000256" key="1">
    <source>
        <dbReference type="ARBA" id="ARBA00010518"/>
    </source>
</evidence>
<name>A0A285SY91_9HYPH</name>
<dbReference type="STRING" id="538381.GCA_001696535_03596"/>
<dbReference type="AlphaFoldDB" id="A0A285SY91"/>
<feature type="active site" description="O-isoaspartyl threonine intermediate" evidence="2">
    <location>
        <position position="12"/>
    </location>
</feature>